<gene>
    <name evidence="3" type="ORF">D9543_10325</name>
</gene>
<feature type="region of interest" description="Disordered" evidence="1">
    <location>
        <begin position="39"/>
        <end position="78"/>
    </location>
</feature>
<evidence type="ECO:0000256" key="1">
    <source>
        <dbReference type="SAM" id="MobiDB-lite"/>
    </source>
</evidence>
<feature type="signal peptide" evidence="2">
    <location>
        <begin position="1"/>
        <end position="23"/>
    </location>
</feature>
<dbReference type="Proteomes" id="UP000270649">
    <property type="component" value="Unassembled WGS sequence"/>
</dbReference>
<evidence type="ECO:0008006" key="5">
    <source>
        <dbReference type="Google" id="ProtNLM"/>
    </source>
</evidence>
<evidence type="ECO:0000313" key="3">
    <source>
        <dbReference type="EMBL" id="RMB56838.1"/>
    </source>
</evidence>
<dbReference type="PROSITE" id="PS51257">
    <property type="entry name" value="PROKAR_LIPOPROTEIN"/>
    <property type="match status" value="1"/>
</dbReference>
<accession>A0A3M0FWK9</accession>
<evidence type="ECO:0000313" key="4">
    <source>
        <dbReference type="Proteomes" id="UP000270649"/>
    </source>
</evidence>
<sequence length="144" mass="15245">MKSSNFSCVFIAAATVALGLGLAACSNDDSDAQATITQTVTPADQSNQDDGKETVTVSSGADANAEGGNHAATDLPTEITGYSGEAEHDLTEERLTKEDVTQVLQRAHNGEGKVEWDDDGYWEVEVGDIEIDIDKNGLVLDVDR</sequence>
<proteinExistence type="predicted"/>
<dbReference type="AlphaFoldDB" id="A0A3M0FWK9"/>
<protein>
    <recommendedName>
        <fullName evidence="5">PepSY domain-containing protein</fullName>
    </recommendedName>
</protein>
<evidence type="ECO:0000256" key="2">
    <source>
        <dbReference type="SAM" id="SignalP"/>
    </source>
</evidence>
<feature type="chain" id="PRO_5038642163" description="PepSY domain-containing protein" evidence="2">
    <location>
        <begin position="24"/>
        <end position="144"/>
    </location>
</feature>
<reference evidence="3 4" key="1">
    <citation type="submission" date="2018-10" db="EMBL/GenBank/DDBJ databases">
        <title>Corynebacterium macginleyi genome sequencing and assembly of the type strain and two clinical samples.</title>
        <authorList>
            <person name="Bernier A.-M."/>
            <person name="Bernard K."/>
        </authorList>
    </citation>
    <scope>NUCLEOTIDE SEQUENCE [LARGE SCALE GENOMIC DNA]</scope>
    <source>
        <strain evidence="3 4">NML 120205</strain>
    </source>
</reference>
<organism evidence="3 4">
    <name type="scientific">Corynebacterium macginleyi</name>
    <dbReference type="NCBI Taxonomy" id="38290"/>
    <lineage>
        <taxon>Bacteria</taxon>
        <taxon>Bacillati</taxon>
        <taxon>Actinomycetota</taxon>
        <taxon>Actinomycetes</taxon>
        <taxon>Mycobacteriales</taxon>
        <taxon>Corynebacteriaceae</taxon>
        <taxon>Corynebacterium</taxon>
    </lineage>
</organism>
<dbReference type="RefSeq" id="WP_121928199.1">
    <property type="nucleotide sequence ID" value="NZ_JAACBT010000035.1"/>
</dbReference>
<keyword evidence="2" id="KW-0732">Signal</keyword>
<name>A0A3M0FWK9_9CORY</name>
<comment type="caution">
    <text evidence="3">The sequence shown here is derived from an EMBL/GenBank/DDBJ whole genome shotgun (WGS) entry which is preliminary data.</text>
</comment>
<feature type="compositionally biased region" description="Polar residues" evidence="1">
    <location>
        <begin position="39"/>
        <end position="48"/>
    </location>
</feature>
<dbReference type="EMBL" id="REGC01000018">
    <property type="protein sequence ID" value="RMB56838.1"/>
    <property type="molecule type" value="Genomic_DNA"/>
</dbReference>